<protein>
    <recommendedName>
        <fullName evidence="8">Kinesin-like protein</fullName>
    </recommendedName>
</protein>
<dbReference type="RefSeq" id="XP_002736756.1">
    <property type="nucleotide sequence ID" value="XM_002736710.2"/>
</dbReference>
<evidence type="ECO:0000256" key="7">
    <source>
        <dbReference type="PROSITE-ProRule" id="PRU00283"/>
    </source>
</evidence>
<evidence type="ECO:0000313" key="11">
    <source>
        <dbReference type="RefSeq" id="XP_002736756.1"/>
    </source>
</evidence>
<keyword evidence="4 7" id="KW-0067">ATP-binding</keyword>
<dbReference type="InterPro" id="IPR001752">
    <property type="entry name" value="Kinesin_motor_dom"/>
</dbReference>
<evidence type="ECO:0000256" key="3">
    <source>
        <dbReference type="ARBA" id="ARBA00022741"/>
    </source>
</evidence>
<evidence type="ECO:0000256" key="8">
    <source>
        <dbReference type="RuleBase" id="RU000394"/>
    </source>
</evidence>
<evidence type="ECO:0000256" key="5">
    <source>
        <dbReference type="ARBA" id="ARBA00023054"/>
    </source>
</evidence>
<keyword evidence="3 7" id="KW-0547">Nucleotide-binding</keyword>
<dbReference type="PRINTS" id="PR00380">
    <property type="entry name" value="KINESINHEAVY"/>
</dbReference>
<evidence type="ECO:0000256" key="6">
    <source>
        <dbReference type="ARBA" id="ARBA00023212"/>
    </source>
</evidence>
<dbReference type="SMART" id="SM00129">
    <property type="entry name" value="KISc"/>
    <property type="match status" value="1"/>
</dbReference>
<keyword evidence="7 8" id="KW-0505">Motor protein</keyword>
<dbReference type="PANTHER" id="PTHR47969">
    <property type="entry name" value="CHROMOSOME-ASSOCIATED KINESIN KIF4A-RELATED"/>
    <property type="match status" value="1"/>
</dbReference>
<accession>A0ABM0GT26</accession>
<keyword evidence="2" id="KW-0963">Cytoplasm</keyword>
<dbReference type="PROSITE" id="PS50067">
    <property type="entry name" value="KINESIN_MOTOR_2"/>
    <property type="match status" value="1"/>
</dbReference>
<dbReference type="InterPro" id="IPR027640">
    <property type="entry name" value="Kinesin-like_fam"/>
</dbReference>
<gene>
    <name evidence="11" type="primary">LOC100372625</name>
</gene>
<evidence type="ECO:0000256" key="4">
    <source>
        <dbReference type="ARBA" id="ARBA00022840"/>
    </source>
</evidence>
<keyword evidence="6" id="KW-0206">Cytoskeleton</keyword>
<evidence type="ECO:0000259" key="9">
    <source>
        <dbReference type="PROSITE" id="PS50067"/>
    </source>
</evidence>
<dbReference type="CDD" id="cd01372">
    <property type="entry name" value="KISc_KIF4"/>
    <property type="match status" value="1"/>
</dbReference>
<keyword evidence="5" id="KW-0175">Coiled coil</keyword>
<evidence type="ECO:0000313" key="10">
    <source>
        <dbReference type="Proteomes" id="UP000694865"/>
    </source>
</evidence>
<dbReference type="GeneID" id="100372625"/>
<dbReference type="Pfam" id="PF00225">
    <property type="entry name" value="Kinesin"/>
    <property type="match status" value="1"/>
</dbReference>
<proteinExistence type="inferred from homology"/>
<comment type="subcellular location">
    <subcellularLocation>
        <location evidence="1">Cytoplasm</location>
        <location evidence="1">Cytoskeleton</location>
    </subcellularLocation>
</comment>
<name>A0ABM0GT26_SACKO</name>
<dbReference type="InterPro" id="IPR036961">
    <property type="entry name" value="Kinesin_motor_dom_sf"/>
</dbReference>
<feature type="binding site" evidence="7">
    <location>
        <begin position="90"/>
        <end position="97"/>
    </location>
    <ligand>
        <name>ATP</name>
        <dbReference type="ChEBI" id="CHEBI:30616"/>
    </ligand>
</feature>
<dbReference type="InterPro" id="IPR027417">
    <property type="entry name" value="P-loop_NTPase"/>
</dbReference>
<dbReference type="SUPFAM" id="SSF52540">
    <property type="entry name" value="P-loop containing nucleoside triphosphate hydrolases"/>
    <property type="match status" value="1"/>
</dbReference>
<dbReference type="PANTHER" id="PTHR47969:SF15">
    <property type="entry name" value="CHROMOSOME-ASSOCIATED KINESIN KIF4A-RELATED"/>
    <property type="match status" value="1"/>
</dbReference>
<organism evidence="10 11">
    <name type="scientific">Saccoglossus kowalevskii</name>
    <name type="common">Acorn worm</name>
    <dbReference type="NCBI Taxonomy" id="10224"/>
    <lineage>
        <taxon>Eukaryota</taxon>
        <taxon>Metazoa</taxon>
        <taxon>Hemichordata</taxon>
        <taxon>Enteropneusta</taxon>
        <taxon>Harrimaniidae</taxon>
        <taxon>Saccoglossus</taxon>
    </lineage>
</organism>
<keyword evidence="10" id="KW-1185">Reference proteome</keyword>
<dbReference type="Proteomes" id="UP000694865">
    <property type="component" value="Unplaced"/>
</dbReference>
<dbReference type="Gene3D" id="3.40.850.10">
    <property type="entry name" value="Kinesin motor domain"/>
    <property type="match status" value="1"/>
</dbReference>
<dbReference type="InterPro" id="IPR019821">
    <property type="entry name" value="Kinesin_motor_CS"/>
</dbReference>
<keyword evidence="8" id="KW-0493">Microtubule</keyword>
<comment type="similarity">
    <text evidence="7 8">Belongs to the TRAFAC class myosin-kinesin ATPase superfamily. Kinesin family.</text>
</comment>
<reference evidence="11" key="1">
    <citation type="submission" date="2025-08" db="UniProtKB">
        <authorList>
            <consortium name="RefSeq"/>
        </authorList>
    </citation>
    <scope>IDENTIFICATION</scope>
    <source>
        <tissue evidence="11">Testes</tissue>
    </source>
</reference>
<evidence type="ECO:0000256" key="2">
    <source>
        <dbReference type="ARBA" id="ARBA00022490"/>
    </source>
</evidence>
<evidence type="ECO:0000256" key="1">
    <source>
        <dbReference type="ARBA" id="ARBA00004245"/>
    </source>
</evidence>
<dbReference type="PROSITE" id="PS00411">
    <property type="entry name" value="KINESIN_MOTOR_1"/>
    <property type="match status" value="1"/>
</dbReference>
<feature type="domain" description="Kinesin motor" evidence="9">
    <location>
        <begin position="11"/>
        <end position="317"/>
    </location>
</feature>
<sequence>MPEPEAGKDLPVRVALRCRPLITKELTEGCQKCLIFVPNEPQVIIGNNKSFTYDYVFDPDSKQSAVYEKAVSPLVEGIFQGYNATVLAYGQTGSGKTHTMGSGYCEAQAEDEQLVGVIPRTVKTLFNKIQECEESDFTVKVSYLEVYNEDINDLLSQSAKKESLPIREDNTGGIRVQGLEEVLVAGFKDTMSCLEKGSVGRTTGSTAMNATSSRSHAIFTMHIEQRKKENSEDLLSAKFHLVDLAGSERAKRTHAEGERFKEGININKGLLALGNVISALGDENNRKGHVPYRDAKLTRLLQGWRFIFHGVIVISLC</sequence>